<evidence type="ECO:0000313" key="1">
    <source>
        <dbReference type="EMBL" id="CAL7943206.1"/>
    </source>
</evidence>
<reference evidence="1 2" key="1">
    <citation type="submission" date="2024-08" db="EMBL/GenBank/DDBJ databases">
        <authorList>
            <person name="Will J Nash"/>
            <person name="Angela Man"/>
            <person name="Seanna McTaggart"/>
            <person name="Kendall Baker"/>
            <person name="Tom Barker"/>
            <person name="Leah Catchpole"/>
            <person name="Alex Durrant"/>
            <person name="Karim Gharbi"/>
            <person name="Naomi Irish"/>
            <person name="Gemy Kaithakottil"/>
            <person name="Debby Ku"/>
            <person name="Aaliyah Providence"/>
            <person name="Felix Shaw"/>
            <person name="David Swarbreck"/>
            <person name="Chris Watkins"/>
            <person name="Ann M. McCartney"/>
            <person name="Giulio Formenti"/>
            <person name="Alice Mouton"/>
            <person name="Noel Vella"/>
            <person name="Bjorn M von Reumont"/>
            <person name="Adriana Vella"/>
            <person name="Wilfried Haerty"/>
        </authorList>
    </citation>
    <scope>NUCLEOTIDE SEQUENCE [LARGE SCALE GENOMIC DNA]</scope>
</reference>
<dbReference type="PANTHER" id="PTHR21053">
    <property type="entry name" value="TRANSCRIPTION ELONGATION FACTOR, MITOCHONDRIAL"/>
    <property type="match status" value="1"/>
</dbReference>
<evidence type="ECO:0000313" key="2">
    <source>
        <dbReference type="Proteomes" id="UP001642520"/>
    </source>
</evidence>
<protein>
    <recommendedName>
        <fullName evidence="3">Transcription elongation factor, mitochondrial</fullName>
    </recommendedName>
</protein>
<dbReference type="InterPro" id="IPR039150">
    <property type="entry name" value="TEFM"/>
</dbReference>
<organism evidence="1 2">
    <name type="scientific">Xylocopa violacea</name>
    <name type="common">Violet carpenter bee</name>
    <name type="synonym">Apis violacea</name>
    <dbReference type="NCBI Taxonomy" id="135666"/>
    <lineage>
        <taxon>Eukaryota</taxon>
        <taxon>Metazoa</taxon>
        <taxon>Ecdysozoa</taxon>
        <taxon>Arthropoda</taxon>
        <taxon>Hexapoda</taxon>
        <taxon>Insecta</taxon>
        <taxon>Pterygota</taxon>
        <taxon>Neoptera</taxon>
        <taxon>Endopterygota</taxon>
        <taxon>Hymenoptera</taxon>
        <taxon>Apocrita</taxon>
        <taxon>Aculeata</taxon>
        <taxon>Apoidea</taxon>
        <taxon>Anthophila</taxon>
        <taxon>Apidae</taxon>
        <taxon>Xylocopa</taxon>
        <taxon>Xylocopa</taxon>
    </lineage>
</organism>
<evidence type="ECO:0008006" key="3">
    <source>
        <dbReference type="Google" id="ProtNLM"/>
    </source>
</evidence>
<name>A0ABP1NSJ2_XYLVO</name>
<dbReference type="Gene3D" id="1.10.150.280">
    <property type="entry name" value="AF1531-like domain"/>
    <property type="match status" value="1"/>
</dbReference>
<dbReference type="SUPFAM" id="SSF47781">
    <property type="entry name" value="RuvA domain 2-like"/>
    <property type="match status" value="1"/>
</dbReference>
<keyword evidence="2" id="KW-1185">Reference proteome</keyword>
<accession>A0ABP1NSJ2</accession>
<comment type="caution">
    <text evidence="1">The sequence shown here is derived from an EMBL/GenBank/DDBJ whole genome shotgun (WGS) entry which is preliminary data.</text>
</comment>
<dbReference type="Proteomes" id="UP001642520">
    <property type="component" value="Unassembled WGS sequence"/>
</dbReference>
<dbReference type="InterPro" id="IPR010994">
    <property type="entry name" value="RuvA_2-like"/>
</dbReference>
<gene>
    <name evidence="1" type="ORF">XYLVIOL_LOCUS5948</name>
</gene>
<dbReference type="PANTHER" id="PTHR21053:SF2">
    <property type="entry name" value="TRANSCRIPTION ELONGATION FACTOR, MITOCHONDRIAL"/>
    <property type="match status" value="1"/>
</dbReference>
<proteinExistence type="predicted"/>
<dbReference type="Pfam" id="PF12836">
    <property type="entry name" value="HHH_3"/>
    <property type="match status" value="1"/>
</dbReference>
<dbReference type="EMBL" id="CAXAJV020001293">
    <property type="protein sequence ID" value="CAL7943206.1"/>
    <property type="molecule type" value="Genomic_DNA"/>
</dbReference>
<sequence length="332" mass="38677">MLRILSNLTFAVRIRKDLKFQPLRRCFTKTKGIVDNNVEQKWFSTNDDEILQIVNECKLKQLTKYIEPSYAEAIISNRTNNGPYKSLNDLISQNELTSEHLNNFYTLINSLKIRQKKWGKFVLSPAIKDIVMPKTVLGIHIGLDALTWTLLSSDLKILDWDCLIWHDTTRCINNIDLVNKALSFVQTLPLSSCYVVEEFKIRNRTLSYLLFIQQLYIAIICFLKLKESQGWNNLMESKNNICVLKYMASAHFFKLVVGNETIATKYITKLILNNEPIDDKELKLHVDDEVKHKFTTKSIEHQEQMGWSLVKALTLIRLVTIFNDNQKCRKND</sequence>